<dbReference type="PROSITE" id="PS00072">
    <property type="entry name" value="ACYL_COA_DH_1"/>
    <property type="match status" value="1"/>
</dbReference>
<dbReference type="Gene3D" id="2.40.110.10">
    <property type="entry name" value="Butyryl-CoA Dehydrogenase, subunit A, domain 2"/>
    <property type="match status" value="1"/>
</dbReference>
<dbReference type="PANTHER" id="PTHR43884:SF20">
    <property type="entry name" value="ACYL-COA DEHYDROGENASE FADE28"/>
    <property type="match status" value="1"/>
</dbReference>
<dbReference type="InterPro" id="IPR013786">
    <property type="entry name" value="AcylCoA_DH/ox_N"/>
</dbReference>
<dbReference type="SUPFAM" id="SSF47203">
    <property type="entry name" value="Acyl-CoA dehydrogenase C-terminal domain-like"/>
    <property type="match status" value="1"/>
</dbReference>
<name>A0A1I0YJE9_9PSEU</name>
<dbReference type="PROSITE" id="PS00073">
    <property type="entry name" value="ACYL_COA_DH_2"/>
    <property type="match status" value="1"/>
</dbReference>
<organism evidence="10 11">
    <name type="scientific">Amycolatopsis marina</name>
    <dbReference type="NCBI Taxonomy" id="490629"/>
    <lineage>
        <taxon>Bacteria</taxon>
        <taxon>Bacillati</taxon>
        <taxon>Actinomycetota</taxon>
        <taxon>Actinomycetes</taxon>
        <taxon>Pseudonocardiales</taxon>
        <taxon>Pseudonocardiaceae</taxon>
        <taxon>Amycolatopsis</taxon>
    </lineage>
</organism>
<dbReference type="CDD" id="cd00567">
    <property type="entry name" value="ACAD"/>
    <property type="match status" value="1"/>
</dbReference>
<dbReference type="PANTHER" id="PTHR43884">
    <property type="entry name" value="ACYL-COA DEHYDROGENASE"/>
    <property type="match status" value="1"/>
</dbReference>
<dbReference type="Pfam" id="PF02771">
    <property type="entry name" value="Acyl-CoA_dh_N"/>
    <property type="match status" value="1"/>
</dbReference>
<dbReference type="Proteomes" id="UP000243799">
    <property type="component" value="Unassembled WGS sequence"/>
</dbReference>
<evidence type="ECO:0000256" key="1">
    <source>
        <dbReference type="ARBA" id="ARBA00001974"/>
    </source>
</evidence>
<keyword evidence="3 6" id="KW-0285">Flavoprotein</keyword>
<comment type="similarity">
    <text evidence="2 6">Belongs to the acyl-CoA dehydrogenase family.</text>
</comment>
<dbReference type="InterPro" id="IPR006091">
    <property type="entry name" value="Acyl-CoA_Oxase/DH_mid-dom"/>
</dbReference>
<dbReference type="Gene3D" id="1.10.540.10">
    <property type="entry name" value="Acyl-CoA dehydrogenase/oxidase, N-terminal domain"/>
    <property type="match status" value="1"/>
</dbReference>
<keyword evidence="5 6" id="KW-0560">Oxidoreductase</keyword>
<dbReference type="InterPro" id="IPR006089">
    <property type="entry name" value="Acyl-CoA_DH_CS"/>
</dbReference>
<evidence type="ECO:0000313" key="10">
    <source>
        <dbReference type="EMBL" id="SFB13499.1"/>
    </source>
</evidence>
<sequence>MTKTLIFTNNKGDIMTAVADRADFVHSLRDFVGRECGTREQRRELSRNGQATHNQQLHRKLAELGWLGCAIPTEYGGGGGSATDACHLLEEMAYGLAPLFGLAVSLVSSSVVERFGTAEQKHDILGGVCRGDVLATAISEPGAGSDPGAMTCRAERRGDSYVLNGQKTWISCAHIATRILVLCRTDSSGAKHDGITMIDVPADTEGVEVRPIDTLGGDEVNDVFFTDVVVSADRVIGEPDRAWHQIMRTLNTDRLMCGAVFLGRARRTFDDALEYVATREQFGRPVGSFQAVRHRIAELATEIECSRLLVYDSAAKLDADPDRCEPREASMVKLKVTETAKRTAIEGMQLMGGAGYTREHEMERHLRESVISTVYAGTSEIQRDIIGRSYGL</sequence>
<gene>
    <name evidence="10" type="ORF">SAMN05216266_105136</name>
</gene>
<dbReference type="AlphaFoldDB" id="A0A1I0YJE9"/>
<dbReference type="GO" id="GO:0003995">
    <property type="term" value="F:acyl-CoA dehydrogenase activity"/>
    <property type="evidence" value="ECO:0007669"/>
    <property type="project" value="InterPro"/>
</dbReference>
<evidence type="ECO:0000256" key="4">
    <source>
        <dbReference type="ARBA" id="ARBA00022827"/>
    </source>
</evidence>
<evidence type="ECO:0000259" key="7">
    <source>
        <dbReference type="Pfam" id="PF00441"/>
    </source>
</evidence>
<dbReference type="GO" id="GO:0050660">
    <property type="term" value="F:flavin adenine dinucleotide binding"/>
    <property type="evidence" value="ECO:0007669"/>
    <property type="project" value="InterPro"/>
</dbReference>
<dbReference type="InterPro" id="IPR036250">
    <property type="entry name" value="AcylCo_DH-like_C"/>
</dbReference>
<evidence type="ECO:0000256" key="6">
    <source>
        <dbReference type="RuleBase" id="RU362125"/>
    </source>
</evidence>
<evidence type="ECO:0000259" key="8">
    <source>
        <dbReference type="Pfam" id="PF02770"/>
    </source>
</evidence>
<dbReference type="SUPFAM" id="SSF56645">
    <property type="entry name" value="Acyl-CoA dehydrogenase NM domain-like"/>
    <property type="match status" value="1"/>
</dbReference>
<evidence type="ECO:0000256" key="3">
    <source>
        <dbReference type="ARBA" id="ARBA00022630"/>
    </source>
</evidence>
<evidence type="ECO:0000256" key="2">
    <source>
        <dbReference type="ARBA" id="ARBA00009347"/>
    </source>
</evidence>
<keyword evidence="4 6" id="KW-0274">FAD</keyword>
<dbReference type="InterPro" id="IPR009100">
    <property type="entry name" value="AcylCoA_DH/oxidase_NM_dom_sf"/>
</dbReference>
<dbReference type="EMBL" id="FOKG01000005">
    <property type="protein sequence ID" value="SFB13499.1"/>
    <property type="molecule type" value="Genomic_DNA"/>
</dbReference>
<dbReference type="FunFam" id="1.20.140.10:FF:000001">
    <property type="entry name" value="Acyl-CoA dehydrogenase"/>
    <property type="match status" value="1"/>
</dbReference>
<dbReference type="Pfam" id="PF00441">
    <property type="entry name" value="Acyl-CoA_dh_1"/>
    <property type="match status" value="1"/>
</dbReference>
<keyword evidence="11" id="KW-1185">Reference proteome</keyword>
<accession>A0A1I0YJE9</accession>
<protein>
    <submittedName>
        <fullName evidence="10">Acyl-CoA dehydrogenase</fullName>
    </submittedName>
</protein>
<feature type="domain" description="Acyl-CoA oxidase/dehydrogenase middle" evidence="8">
    <location>
        <begin position="135"/>
        <end position="228"/>
    </location>
</feature>
<reference evidence="11" key="1">
    <citation type="submission" date="2016-10" db="EMBL/GenBank/DDBJ databases">
        <authorList>
            <person name="Varghese N."/>
            <person name="Submissions S."/>
        </authorList>
    </citation>
    <scope>NUCLEOTIDE SEQUENCE [LARGE SCALE GENOMIC DNA]</scope>
    <source>
        <strain evidence="11">CGMCC 4.3568</strain>
    </source>
</reference>
<feature type="domain" description="Acyl-CoA dehydrogenase/oxidase N-terminal" evidence="9">
    <location>
        <begin position="23"/>
        <end position="132"/>
    </location>
</feature>
<dbReference type="PIRSF" id="PIRSF016578">
    <property type="entry name" value="HsaA"/>
    <property type="match status" value="1"/>
</dbReference>
<dbReference type="Pfam" id="PF02770">
    <property type="entry name" value="Acyl-CoA_dh_M"/>
    <property type="match status" value="1"/>
</dbReference>
<dbReference type="STRING" id="490629.SAMN05216266_105136"/>
<comment type="cofactor">
    <cofactor evidence="1 6">
        <name>FAD</name>
        <dbReference type="ChEBI" id="CHEBI:57692"/>
    </cofactor>
</comment>
<proteinExistence type="inferred from homology"/>
<dbReference type="InterPro" id="IPR037069">
    <property type="entry name" value="AcylCoA_DH/ox_N_sf"/>
</dbReference>
<feature type="domain" description="Acyl-CoA dehydrogenase/oxidase C-terminal" evidence="7">
    <location>
        <begin position="243"/>
        <end position="389"/>
    </location>
</feature>
<evidence type="ECO:0000313" key="11">
    <source>
        <dbReference type="Proteomes" id="UP000243799"/>
    </source>
</evidence>
<dbReference type="Gene3D" id="1.20.140.10">
    <property type="entry name" value="Butyryl-CoA Dehydrogenase, subunit A, domain 3"/>
    <property type="match status" value="1"/>
</dbReference>
<evidence type="ECO:0000256" key="5">
    <source>
        <dbReference type="ARBA" id="ARBA00023002"/>
    </source>
</evidence>
<evidence type="ECO:0000259" key="9">
    <source>
        <dbReference type="Pfam" id="PF02771"/>
    </source>
</evidence>
<dbReference type="InterPro" id="IPR046373">
    <property type="entry name" value="Acyl-CoA_Oxase/DH_mid-dom_sf"/>
</dbReference>
<dbReference type="InterPro" id="IPR009075">
    <property type="entry name" value="AcylCo_DH/oxidase_C"/>
</dbReference>